<protein>
    <submittedName>
        <fullName evidence="1">Uncharacterized protein</fullName>
    </submittedName>
</protein>
<gene>
    <name evidence="1" type="ORF">RBI02_06910</name>
</gene>
<dbReference type="AlphaFoldDB" id="A0AAE4NX18"/>
<keyword evidence="2" id="KW-1185">Reference proteome</keyword>
<comment type="caution">
    <text evidence="1">The sequence shown here is derived from an EMBL/GenBank/DDBJ whole genome shotgun (WGS) entry which is preliminary data.</text>
</comment>
<sequence>MILLLVSAIYRILAFSNLPQQISRKTSQPEVPAEDFTGDFTW</sequence>
<name>A0AAE4NX18_9EURY</name>
<dbReference type="RefSeq" id="WP_315342405.1">
    <property type="nucleotide sequence ID" value="NZ_JAVDZE010000003.1"/>
</dbReference>
<evidence type="ECO:0000313" key="1">
    <source>
        <dbReference type="EMBL" id="MDV3104267.1"/>
    </source>
</evidence>
<proteinExistence type="predicted"/>
<dbReference type="EMBL" id="JAVDZE010000003">
    <property type="protein sequence ID" value="MDV3104267.1"/>
    <property type="molecule type" value="Genomic_DNA"/>
</dbReference>
<reference evidence="1 2" key="1">
    <citation type="submission" date="2023-08" db="EMBL/GenBank/DDBJ databases">
        <title>Draft genome sequence of Thermococcus waiotapuensis WT1T, a thermophilic sulphur-dependent archaeon from order Thermococcales.</title>
        <authorList>
            <person name="Manners S.H."/>
            <person name="Carere C.R."/>
            <person name="Dhami M.K."/>
            <person name="Dobson R.C.J."/>
            <person name="Stott M.B."/>
        </authorList>
    </citation>
    <scope>NUCLEOTIDE SEQUENCE [LARGE SCALE GENOMIC DNA]</scope>
    <source>
        <strain evidence="1 2">WT1</strain>
    </source>
</reference>
<organism evidence="1 2">
    <name type="scientific">Thermococcus waiotapuensis</name>
    <dbReference type="NCBI Taxonomy" id="90909"/>
    <lineage>
        <taxon>Archaea</taxon>
        <taxon>Methanobacteriati</taxon>
        <taxon>Methanobacteriota</taxon>
        <taxon>Thermococci</taxon>
        <taxon>Thermococcales</taxon>
        <taxon>Thermococcaceae</taxon>
        <taxon>Thermococcus</taxon>
    </lineage>
</organism>
<accession>A0AAE4NX18</accession>
<evidence type="ECO:0000313" key="2">
    <source>
        <dbReference type="Proteomes" id="UP001245683"/>
    </source>
</evidence>
<dbReference type="Proteomes" id="UP001245683">
    <property type="component" value="Unassembled WGS sequence"/>
</dbReference>